<dbReference type="EMBL" id="KL991666">
    <property type="protein sequence ID" value="KFK22181.1"/>
    <property type="molecule type" value="Genomic_DNA"/>
</dbReference>
<evidence type="ECO:0000313" key="3">
    <source>
        <dbReference type="EMBL" id="KFK22181.1"/>
    </source>
</evidence>
<accession>A0A087FX29</accession>
<dbReference type="OrthoDB" id="1114316at2759"/>
<evidence type="ECO:0000256" key="2">
    <source>
        <dbReference type="SAM" id="MobiDB-lite"/>
    </source>
</evidence>
<proteinExistence type="predicted"/>
<feature type="compositionally biased region" description="Acidic residues" evidence="2">
    <location>
        <begin position="432"/>
        <end position="442"/>
    </location>
</feature>
<feature type="region of interest" description="Disordered" evidence="2">
    <location>
        <begin position="1"/>
        <end position="108"/>
    </location>
</feature>
<feature type="region of interest" description="Disordered" evidence="2">
    <location>
        <begin position="396"/>
        <end position="494"/>
    </location>
</feature>
<reference evidence="4" key="1">
    <citation type="journal article" date="2015" name="Nat. Plants">
        <title>Genome expansion of Arabis alpina linked with retrotransposition and reduced symmetric DNA methylation.</title>
        <authorList>
            <person name="Willing E.M."/>
            <person name="Rawat V."/>
            <person name="Mandakova T."/>
            <person name="Maumus F."/>
            <person name="James G.V."/>
            <person name="Nordstroem K.J."/>
            <person name="Becker C."/>
            <person name="Warthmann N."/>
            <person name="Chica C."/>
            <person name="Szarzynska B."/>
            <person name="Zytnicki M."/>
            <person name="Albani M.C."/>
            <person name="Kiefer C."/>
            <person name="Bergonzi S."/>
            <person name="Castaings L."/>
            <person name="Mateos J.L."/>
            <person name="Berns M.C."/>
            <person name="Bujdoso N."/>
            <person name="Piofczyk T."/>
            <person name="de Lorenzo L."/>
            <person name="Barrero-Sicilia C."/>
            <person name="Mateos I."/>
            <person name="Piednoel M."/>
            <person name="Hagmann J."/>
            <person name="Chen-Min-Tao R."/>
            <person name="Iglesias-Fernandez R."/>
            <person name="Schuster S.C."/>
            <person name="Alonso-Blanco C."/>
            <person name="Roudier F."/>
            <person name="Carbonero P."/>
            <person name="Paz-Ares J."/>
            <person name="Davis S.J."/>
            <person name="Pecinka A."/>
            <person name="Quesneville H."/>
            <person name="Colot V."/>
            <person name="Lysak M.A."/>
            <person name="Weigel D."/>
            <person name="Coupland G."/>
            <person name="Schneeberger K."/>
        </authorList>
    </citation>
    <scope>NUCLEOTIDE SEQUENCE [LARGE SCALE GENOMIC DNA]</scope>
    <source>
        <strain evidence="4">cv. Pajares</strain>
    </source>
</reference>
<evidence type="ECO:0000256" key="1">
    <source>
        <dbReference type="SAM" id="Coils"/>
    </source>
</evidence>
<protein>
    <submittedName>
        <fullName evidence="3">Uncharacterized protein</fullName>
    </submittedName>
</protein>
<evidence type="ECO:0000313" key="4">
    <source>
        <dbReference type="Proteomes" id="UP000029120"/>
    </source>
</evidence>
<name>A0A087FX29_ARAAL</name>
<keyword evidence="1" id="KW-0175">Coiled coil</keyword>
<sequence>MSSESSASVKLDRKRVRRDPDVTLAHTSDHSLSAAIPIGVPLVGPSDRRSLGASSPEIDLPHHRPEVAKPQRTGPSDDHPVPDDSREDGSSFVHPENHSRGFGDSDRVDTNHGISVGDKGSLVNFRSAVPKSPGPGLGHGIMLSDCNDVASSMSSSMVYSLSPAGGWDGIAIRYPEANDRPWSPPSGGGGKHISQVPLACLQFIRCVRGGPDFLSPPREDSPPSDPDVRFVMSAISMLAGYNFLSDAWYASDQKNRKLNTSNGELLAESNRLLEALAEAEDMKKKEVALAEAEDMKKKEVSRVEGEVAELKSSSKDAIARAVDEAKRKARIVGAIRRMEKAAKDGVPIDATKKEKLDARLAGYTAEAEKIVLPPLPEDSSDDEGIKPTRNLALDISSTESFDDEAERTEVDGRLTVAGKTSALTRAEINEAATDEVEDEVDWPELQGGKGEGTADRAVVEEQSEIEAADTATGEPIVPLFSQPEANHQDKESTP</sequence>
<dbReference type="Proteomes" id="UP000029120">
    <property type="component" value="Unassembled WGS sequence"/>
</dbReference>
<organism evidence="3 4">
    <name type="scientific">Arabis alpina</name>
    <name type="common">Alpine rock-cress</name>
    <dbReference type="NCBI Taxonomy" id="50452"/>
    <lineage>
        <taxon>Eukaryota</taxon>
        <taxon>Viridiplantae</taxon>
        <taxon>Streptophyta</taxon>
        <taxon>Embryophyta</taxon>
        <taxon>Tracheophyta</taxon>
        <taxon>Spermatophyta</taxon>
        <taxon>Magnoliopsida</taxon>
        <taxon>eudicotyledons</taxon>
        <taxon>Gunneridae</taxon>
        <taxon>Pentapetalae</taxon>
        <taxon>rosids</taxon>
        <taxon>malvids</taxon>
        <taxon>Brassicales</taxon>
        <taxon>Brassicaceae</taxon>
        <taxon>Arabideae</taxon>
        <taxon>Arabis</taxon>
    </lineage>
</organism>
<feature type="compositionally biased region" description="Basic and acidic residues" evidence="2">
    <location>
        <begin position="59"/>
        <end position="108"/>
    </location>
</feature>
<dbReference type="AlphaFoldDB" id="A0A087FX29"/>
<dbReference type="Gramene" id="KFK22181">
    <property type="protein sequence ID" value="KFK22181"/>
    <property type="gene ID" value="AALP_AAs56228U000100"/>
</dbReference>
<feature type="coiled-coil region" evidence="1">
    <location>
        <begin position="262"/>
        <end position="293"/>
    </location>
</feature>
<gene>
    <name evidence="3" type="ORF">AALP_AAs56228U000100</name>
</gene>
<keyword evidence="4" id="KW-1185">Reference proteome</keyword>
<feature type="region of interest" description="Disordered" evidence="2">
    <location>
        <begin position="371"/>
        <end position="390"/>
    </location>
</feature>